<reference evidence="2 3" key="1">
    <citation type="submission" date="2019-06" db="EMBL/GenBank/DDBJ databases">
        <title>Description of Kitasatospora acidophila sp. nov. isolated from pine grove soil, and reclassification of Streptomyces novaecaesareae to Kitasatospora novaeceasareae comb. nov.</title>
        <authorList>
            <person name="Kim M.J."/>
        </authorList>
    </citation>
    <scope>NUCLEOTIDE SEQUENCE [LARGE SCALE GENOMIC DNA]</scope>
    <source>
        <strain evidence="2 3">MMS16-CNU292</strain>
    </source>
</reference>
<name>A0A540VZE9_9ACTN</name>
<dbReference type="AlphaFoldDB" id="A0A540VZE9"/>
<protein>
    <submittedName>
        <fullName evidence="2">Beta-lactamase family protein</fullName>
    </submittedName>
</protein>
<dbReference type="OrthoDB" id="4281716at2"/>
<dbReference type="InterPro" id="IPR050789">
    <property type="entry name" value="Diverse_Enzym_Activities"/>
</dbReference>
<dbReference type="Pfam" id="PF00144">
    <property type="entry name" value="Beta-lactamase"/>
    <property type="match status" value="1"/>
</dbReference>
<feature type="domain" description="Beta-lactamase-related" evidence="1">
    <location>
        <begin position="17"/>
        <end position="385"/>
    </location>
</feature>
<dbReference type="Gene3D" id="3.40.710.10">
    <property type="entry name" value="DD-peptidase/beta-lactamase superfamily"/>
    <property type="match status" value="1"/>
</dbReference>
<dbReference type="Proteomes" id="UP000319103">
    <property type="component" value="Unassembled WGS sequence"/>
</dbReference>
<dbReference type="RefSeq" id="WP_141632848.1">
    <property type="nucleotide sequence ID" value="NZ_VIGB01000003.1"/>
</dbReference>
<dbReference type="PANTHER" id="PTHR43283">
    <property type="entry name" value="BETA-LACTAMASE-RELATED"/>
    <property type="match status" value="1"/>
</dbReference>
<dbReference type="InterPro" id="IPR012338">
    <property type="entry name" value="Beta-lactam/transpept-like"/>
</dbReference>
<keyword evidence="3" id="KW-1185">Reference proteome</keyword>
<organism evidence="2 3">
    <name type="scientific">Kitasatospora acidiphila</name>
    <dbReference type="NCBI Taxonomy" id="2567942"/>
    <lineage>
        <taxon>Bacteria</taxon>
        <taxon>Bacillati</taxon>
        <taxon>Actinomycetota</taxon>
        <taxon>Actinomycetes</taxon>
        <taxon>Kitasatosporales</taxon>
        <taxon>Streptomycetaceae</taxon>
        <taxon>Kitasatospora</taxon>
    </lineage>
</organism>
<evidence type="ECO:0000259" key="1">
    <source>
        <dbReference type="Pfam" id="PF00144"/>
    </source>
</evidence>
<evidence type="ECO:0000313" key="3">
    <source>
        <dbReference type="Proteomes" id="UP000319103"/>
    </source>
</evidence>
<proteinExistence type="predicted"/>
<sequence>MGHGMGFDKERLTGLHDTLAGHVERGGVPGLVALVAHGDQVHVEALGKRSLRGGPVGRDTIFRVASMTKPITAAATLILLEECRLRLDDPVDELLPELAHRRVLRRPDGPLDDTVPAERPITVRDLLTFRMGIGILPTPPDSSPIQQAMEVLELGQGVPRPASFPEPDDWLARLGTLPLIHQPGERWLYNTGSDVLGVLIARAGGLPFERFLQERLFDPLGMTDTGFSVPADQLDRFTTAYWQDPENDSELSVFDEADGGEWSTPPKFQSGAAGLVSTADDFLAFSRMLLAGGRYGGRRILSRAAVELMMSDQTSDDLMSRQAGGPELLPEFFATRGWGLGGAVVTRATELGHPVGQFGWDGGLGTSWAVDPVRGVAGVLLTQRLWSSPVAPPVCRDFWVSAYQALEDQGLDD</sequence>
<dbReference type="InterPro" id="IPR001466">
    <property type="entry name" value="Beta-lactam-related"/>
</dbReference>
<evidence type="ECO:0000313" key="2">
    <source>
        <dbReference type="EMBL" id="TQF02145.1"/>
    </source>
</evidence>
<dbReference type="EMBL" id="VIGB01000003">
    <property type="protein sequence ID" value="TQF02145.1"/>
    <property type="molecule type" value="Genomic_DNA"/>
</dbReference>
<accession>A0A540VZE9</accession>
<gene>
    <name evidence="2" type="ORF">E6W39_07470</name>
</gene>
<dbReference type="SUPFAM" id="SSF56601">
    <property type="entry name" value="beta-lactamase/transpeptidase-like"/>
    <property type="match status" value="1"/>
</dbReference>
<dbReference type="PANTHER" id="PTHR43283:SF3">
    <property type="entry name" value="BETA-LACTAMASE FAMILY PROTEIN (AFU_ORTHOLOGUE AFUA_5G07500)"/>
    <property type="match status" value="1"/>
</dbReference>
<comment type="caution">
    <text evidence="2">The sequence shown here is derived from an EMBL/GenBank/DDBJ whole genome shotgun (WGS) entry which is preliminary data.</text>
</comment>